<reference evidence="2" key="1">
    <citation type="submission" date="2023-02" db="EMBL/GenBank/DDBJ databases">
        <title>Actinokineospora globicatena NBRC 15670.</title>
        <authorList>
            <person name="Ichikawa N."/>
            <person name="Sato H."/>
            <person name="Tonouchi N."/>
        </authorList>
    </citation>
    <scope>NUCLEOTIDE SEQUENCE</scope>
    <source>
        <strain evidence="2">NBRC 15670</strain>
    </source>
</reference>
<dbReference type="Pfam" id="PF21806">
    <property type="entry name" value="DUF6879"/>
    <property type="match status" value="1"/>
</dbReference>
<dbReference type="AlphaFoldDB" id="A0A9W6QMW3"/>
<dbReference type="Proteomes" id="UP001165042">
    <property type="component" value="Unassembled WGS sequence"/>
</dbReference>
<protein>
    <recommendedName>
        <fullName evidence="1">DUF6879 domain-containing protein</fullName>
    </recommendedName>
</protein>
<evidence type="ECO:0000259" key="1">
    <source>
        <dbReference type="Pfam" id="PF21806"/>
    </source>
</evidence>
<dbReference type="EMBL" id="BSSD01000002">
    <property type="protein sequence ID" value="GLW91288.1"/>
    <property type="molecule type" value="Genomic_DNA"/>
</dbReference>
<name>A0A9W6QMW3_9PSEU</name>
<comment type="caution">
    <text evidence="2">The sequence shown here is derived from an EMBL/GenBank/DDBJ whole genome shotgun (WGS) entry which is preliminary data.</text>
</comment>
<evidence type="ECO:0000313" key="2">
    <source>
        <dbReference type="EMBL" id="GLW91288.1"/>
    </source>
</evidence>
<sequence>MRDSSVISRLATAEGTRLLGDAYLDDFNERFWRIGRSGFWKLERLQDFREPTDDSWVAFDQGRWQDAVAALRERRGALTEHYRKISEHGFETWRVRVVEWPLTDYLRWESELLALRDELGGHTRFLDASRVEHLESAGVLPELVTLGDETLYRLLYDETGLQQGGVRYDDEGLVVAVREFIQGLYSVGATAEGFVERAAAEQRSTLPHG</sequence>
<gene>
    <name evidence="2" type="ORF">Aglo03_21040</name>
</gene>
<proteinExistence type="predicted"/>
<organism evidence="2 3">
    <name type="scientific">Actinokineospora globicatena</name>
    <dbReference type="NCBI Taxonomy" id="103729"/>
    <lineage>
        <taxon>Bacteria</taxon>
        <taxon>Bacillati</taxon>
        <taxon>Actinomycetota</taxon>
        <taxon>Actinomycetes</taxon>
        <taxon>Pseudonocardiales</taxon>
        <taxon>Pseudonocardiaceae</taxon>
        <taxon>Actinokineospora</taxon>
    </lineage>
</organism>
<dbReference type="RefSeq" id="WP_285609939.1">
    <property type="nucleotide sequence ID" value="NZ_BSSD01000002.1"/>
</dbReference>
<dbReference type="InterPro" id="IPR049244">
    <property type="entry name" value="DUF6879"/>
</dbReference>
<evidence type="ECO:0000313" key="3">
    <source>
        <dbReference type="Proteomes" id="UP001165042"/>
    </source>
</evidence>
<accession>A0A9W6QMW3</accession>
<keyword evidence="3" id="KW-1185">Reference proteome</keyword>
<feature type="domain" description="DUF6879" evidence="1">
    <location>
        <begin position="25"/>
        <end position="194"/>
    </location>
</feature>